<keyword evidence="1" id="KW-0175">Coiled coil</keyword>
<evidence type="ECO:0000313" key="4">
    <source>
        <dbReference type="Proteomes" id="UP000201094"/>
    </source>
</evidence>
<dbReference type="RefSeq" id="YP_009333420.1">
    <property type="nucleotide sequence ID" value="NC_032544.1"/>
</dbReference>
<proteinExistence type="predicted"/>
<name>A0A1L3KMR4_9MONO</name>
<reference evidence="3" key="1">
    <citation type="journal article" date="2016" name="Nature">
        <title>Redefining the invertebrate RNA virosphere.</title>
        <authorList>
            <person name="Shi M."/>
            <person name="Lin X.D."/>
            <person name="Tian J.H."/>
            <person name="Chen L.J."/>
            <person name="Chen X."/>
            <person name="Li C.X."/>
            <person name="Qin X.C."/>
            <person name="Li J."/>
            <person name="Cao J.P."/>
            <person name="Eden J.S."/>
            <person name="Buchmann J."/>
            <person name="Wang W."/>
            <person name="Xu J."/>
            <person name="Holmes E.C."/>
            <person name="Zhang Y.Z."/>
        </authorList>
    </citation>
    <scope>NUCLEOTIDE SEQUENCE [LARGE SCALE GENOMIC DNA]</scope>
    <source>
        <strain evidence="3">BHJP63888</strain>
    </source>
</reference>
<evidence type="ECO:0000313" key="3">
    <source>
        <dbReference type="EMBL" id="APG78646.1"/>
    </source>
</evidence>
<feature type="coiled-coil region" evidence="1">
    <location>
        <begin position="51"/>
        <end position="92"/>
    </location>
</feature>
<evidence type="ECO:0000256" key="2">
    <source>
        <dbReference type="SAM" id="MobiDB-lite"/>
    </source>
</evidence>
<organism evidence="3">
    <name type="scientific">Beihai rhabdo-like virus 5</name>
    <dbReference type="NCBI Taxonomy" id="1922655"/>
    <lineage>
        <taxon>Viruses</taxon>
        <taxon>Riboviria</taxon>
        <taxon>Orthornavirae</taxon>
        <taxon>Negarnaviricota</taxon>
        <taxon>Haploviricotina</taxon>
        <taxon>Monjiviricetes</taxon>
        <taxon>Mononegavirales</taxon>
        <taxon>Nyamiviridae</taxon>
        <taxon>Berhavirus</taxon>
        <taxon>Berhavirus radialis</taxon>
    </lineage>
</organism>
<keyword evidence="4" id="KW-1185">Reference proteome</keyword>
<accession>A0A1L3KMR4</accession>
<dbReference type="GeneID" id="30762958"/>
<dbReference type="EMBL" id="KX884407">
    <property type="protein sequence ID" value="APG78646.1"/>
    <property type="molecule type" value="Genomic_RNA"/>
</dbReference>
<protein>
    <submittedName>
        <fullName evidence="3">Uncharacterized protein</fullName>
    </submittedName>
</protein>
<evidence type="ECO:0000256" key="1">
    <source>
        <dbReference type="SAM" id="Coils"/>
    </source>
</evidence>
<dbReference type="Proteomes" id="UP000201094">
    <property type="component" value="Segment"/>
</dbReference>
<feature type="region of interest" description="Disordered" evidence="2">
    <location>
        <begin position="1"/>
        <end position="30"/>
    </location>
</feature>
<dbReference type="KEGG" id="vg:30762958"/>
<sequence>MSSSSSDEISDAEPVLSDSDSSEASAIPQAISYKDDKTDYKSLNEFAVALRDEILTKLDCALIENRKLRRELRRTKTKVHRLSDTVNRLNARLVGLTNTINNNSIKLGQVTQEVERTKLTPHDIIRSTYLSKRKFEKTLEGKLNAAPSTSTNYEAQVF</sequence>